<accession>A0A8X6YY22</accession>
<organism evidence="1 2">
    <name type="scientific">Trichonephila inaurata madagascariensis</name>
    <dbReference type="NCBI Taxonomy" id="2747483"/>
    <lineage>
        <taxon>Eukaryota</taxon>
        <taxon>Metazoa</taxon>
        <taxon>Ecdysozoa</taxon>
        <taxon>Arthropoda</taxon>
        <taxon>Chelicerata</taxon>
        <taxon>Arachnida</taxon>
        <taxon>Araneae</taxon>
        <taxon>Araneomorphae</taxon>
        <taxon>Entelegynae</taxon>
        <taxon>Araneoidea</taxon>
        <taxon>Nephilidae</taxon>
        <taxon>Trichonephila</taxon>
        <taxon>Trichonephila inaurata</taxon>
    </lineage>
</organism>
<name>A0A8X6YY22_9ARAC</name>
<evidence type="ECO:0000313" key="1">
    <source>
        <dbReference type="EMBL" id="GFY79381.1"/>
    </source>
</evidence>
<evidence type="ECO:0000313" key="2">
    <source>
        <dbReference type="Proteomes" id="UP000886998"/>
    </source>
</evidence>
<reference evidence="1" key="1">
    <citation type="submission" date="2020-08" db="EMBL/GenBank/DDBJ databases">
        <title>Multicomponent nature underlies the extraordinary mechanical properties of spider dragline silk.</title>
        <authorList>
            <person name="Kono N."/>
            <person name="Nakamura H."/>
            <person name="Mori M."/>
            <person name="Yoshida Y."/>
            <person name="Ohtoshi R."/>
            <person name="Malay A.D."/>
            <person name="Moran D.A.P."/>
            <person name="Tomita M."/>
            <person name="Numata K."/>
            <person name="Arakawa K."/>
        </authorList>
    </citation>
    <scope>NUCLEOTIDE SEQUENCE</scope>
</reference>
<sequence>MRLSSLAMCRTKNRRYKILKGREERKFRKRAGPPTCSHGDNHLFLESIEEKGMLMLIWNDIDYLNEANMNANLRLGID</sequence>
<dbReference type="EMBL" id="BMAV01023556">
    <property type="protein sequence ID" value="GFY79381.1"/>
    <property type="molecule type" value="Genomic_DNA"/>
</dbReference>
<dbReference type="AlphaFoldDB" id="A0A8X6YY22"/>
<proteinExistence type="predicted"/>
<keyword evidence="2" id="KW-1185">Reference proteome</keyword>
<protein>
    <submittedName>
        <fullName evidence="1">Uncharacterized protein</fullName>
    </submittedName>
</protein>
<dbReference type="Proteomes" id="UP000886998">
    <property type="component" value="Unassembled WGS sequence"/>
</dbReference>
<gene>
    <name evidence="1" type="ORF">TNIN_901</name>
</gene>
<comment type="caution">
    <text evidence="1">The sequence shown here is derived from an EMBL/GenBank/DDBJ whole genome shotgun (WGS) entry which is preliminary data.</text>
</comment>